<dbReference type="RefSeq" id="WP_208059385.1">
    <property type="nucleotide sequence ID" value="NZ_JAGDYP010000010.1"/>
</dbReference>
<comment type="function">
    <text evidence="4">Essential cell division protein that forms a contractile ring structure (Z ring) at the future cell division site. The regulation of the ring assembly controls the timing and the location of cell division. One of the functions of the FtsZ ring is to recruit other cell division proteins to the septum to produce a new cell wall between the dividing cells. Binds GTP and shows GTPase activity.</text>
</comment>
<dbReference type="PANTHER" id="PTHR30314">
    <property type="entry name" value="CELL DIVISION PROTEIN FTSZ-RELATED"/>
    <property type="match status" value="1"/>
</dbReference>
<dbReference type="PROSITE" id="PS01134">
    <property type="entry name" value="FTSZ_1"/>
    <property type="match status" value="1"/>
</dbReference>
<dbReference type="SUPFAM" id="SSF52490">
    <property type="entry name" value="Tubulin nucleotide-binding domain-like"/>
    <property type="match status" value="1"/>
</dbReference>
<dbReference type="GO" id="GO:0051301">
    <property type="term" value="P:cell division"/>
    <property type="evidence" value="ECO:0007669"/>
    <property type="project" value="UniProtKB-KW"/>
</dbReference>
<keyword evidence="3 4" id="KW-0342">GTP-binding</keyword>
<evidence type="ECO:0000313" key="10">
    <source>
        <dbReference type="Proteomes" id="UP000681610"/>
    </source>
</evidence>
<keyword evidence="4 9" id="KW-0132">Cell division</keyword>
<dbReference type="HAMAP" id="MF_00909">
    <property type="entry name" value="FtsZ"/>
    <property type="match status" value="1"/>
</dbReference>
<dbReference type="InterPro" id="IPR024757">
    <property type="entry name" value="FtsZ_C"/>
</dbReference>
<evidence type="ECO:0000256" key="6">
    <source>
        <dbReference type="SAM" id="MobiDB-lite"/>
    </source>
</evidence>
<comment type="similarity">
    <text evidence="1 4">Belongs to the FtsZ family.</text>
</comment>
<keyword evidence="4" id="KW-0131">Cell cycle</keyword>
<dbReference type="InterPro" id="IPR018316">
    <property type="entry name" value="Tubulin/FtsZ_2-layer-sand-dom"/>
</dbReference>
<feature type="region of interest" description="Disordered" evidence="6">
    <location>
        <begin position="406"/>
        <end position="428"/>
    </location>
</feature>
<dbReference type="InterPro" id="IPR008280">
    <property type="entry name" value="Tub_FtsZ_C"/>
</dbReference>
<feature type="binding site" evidence="4">
    <location>
        <position position="193"/>
    </location>
    <ligand>
        <name>GTP</name>
        <dbReference type="ChEBI" id="CHEBI:37565"/>
    </ligand>
</feature>
<feature type="binding site" evidence="4">
    <location>
        <position position="150"/>
    </location>
    <ligand>
        <name>GTP</name>
        <dbReference type="ChEBI" id="CHEBI:37565"/>
    </ligand>
</feature>
<evidence type="ECO:0000313" key="9">
    <source>
        <dbReference type="EMBL" id="MBO1884989.1"/>
    </source>
</evidence>
<dbReference type="NCBIfam" id="TIGR00065">
    <property type="entry name" value="ftsZ"/>
    <property type="match status" value="1"/>
</dbReference>
<evidence type="ECO:0000256" key="5">
    <source>
        <dbReference type="NCBIfam" id="TIGR00065"/>
    </source>
</evidence>
<feature type="binding site" evidence="4">
    <location>
        <begin position="27"/>
        <end position="31"/>
    </location>
    <ligand>
        <name>GTP</name>
        <dbReference type="ChEBI" id="CHEBI:37565"/>
    </ligand>
</feature>
<keyword evidence="4" id="KW-0963">Cytoplasm</keyword>
<feature type="region of interest" description="Disordered" evidence="6">
    <location>
        <begin position="560"/>
        <end position="584"/>
    </location>
</feature>
<dbReference type="Gene3D" id="3.40.50.1440">
    <property type="entry name" value="Tubulin/FtsZ, GTPase domain"/>
    <property type="match status" value="1"/>
</dbReference>
<dbReference type="InterPro" id="IPR037103">
    <property type="entry name" value="Tubulin/FtsZ-like_C"/>
</dbReference>
<organism evidence="9 10">
    <name type="scientific">Capnocytophaga bilenii</name>
    <dbReference type="NCBI Taxonomy" id="2819369"/>
    <lineage>
        <taxon>Bacteria</taxon>
        <taxon>Pseudomonadati</taxon>
        <taxon>Bacteroidota</taxon>
        <taxon>Flavobacteriia</taxon>
        <taxon>Flavobacteriales</taxon>
        <taxon>Flavobacteriaceae</taxon>
        <taxon>Capnocytophaga</taxon>
    </lineage>
</organism>
<evidence type="ECO:0000259" key="8">
    <source>
        <dbReference type="SMART" id="SM00865"/>
    </source>
</evidence>
<dbReference type="Gene3D" id="3.30.1330.20">
    <property type="entry name" value="Tubulin/FtsZ, C-terminal domain"/>
    <property type="match status" value="1"/>
</dbReference>
<keyword evidence="2 4" id="KW-0547">Nucleotide-binding</keyword>
<dbReference type="Proteomes" id="UP000681610">
    <property type="component" value="Unassembled WGS sequence"/>
</dbReference>
<feature type="domain" description="Tubulin/FtsZ 2-layer sandwich" evidence="8">
    <location>
        <begin position="213"/>
        <end position="334"/>
    </location>
</feature>
<dbReference type="InterPro" id="IPR020805">
    <property type="entry name" value="Cell_div_FtsZ_CS"/>
</dbReference>
<evidence type="ECO:0000256" key="3">
    <source>
        <dbReference type="ARBA" id="ARBA00023134"/>
    </source>
</evidence>
<gene>
    <name evidence="4 9" type="primary">ftsZ</name>
    <name evidence="9" type="ORF">J4N46_11345</name>
</gene>
<evidence type="ECO:0000259" key="7">
    <source>
        <dbReference type="SMART" id="SM00864"/>
    </source>
</evidence>
<dbReference type="EMBL" id="JAGDYP010000010">
    <property type="protein sequence ID" value="MBO1884989.1"/>
    <property type="molecule type" value="Genomic_DNA"/>
</dbReference>
<dbReference type="SMART" id="SM00865">
    <property type="entry name" value="Tubulin_C"/>
    <property type="match status" value="1"/>
</dbReference>
<feature type="binding site" evidence="4">
    <location>
        <begin position="115"/>
        <end position="117"/>
    </location>
    <ligand>
        <name>GTP</name>
        <dbReference type="ChEBI" id="CHEBI:37565"/>
    </ligand>
</feature>
<dbReference type="CDD" id="cd02201">
    <property type="entry name" value="FtsZ_type1"/>
    <property type="match status" value="1"/>
</dbReference>
<dbReference type="PANTHER" id="PTHR30314:SF3">
    <property type="entry name" value="MITOCHONDRIAL DIVISION PROTEIN FSZA"/>
    <property type="match status" value="1"/>
</dbReference>
<dbReference type="InterPro" id="IPR045061">
    <property type="entry name" value="FtsZ/CetZ"/>
</dbReference>
<evidence type="ECO:0000256" key="2">
    <source>
        <dbReference type="ARBA" id="ARBA00022741"/>
    </source>
</evidence>
<accession>A0ABS3Q1J0</accession>
<keyword evidence="10" id="KW-1185">Reference proteome</keyword>
<evidence type="ECO:0000256" key="4">
    <source>
        <dbReference type="HAMAP-Rule" id="MF_00909"/>
    </source>
</evidence>
<comment type="caution">
    <text evidence="9">The sequence shown here is derived from an EMBL/GenBank/DDBJ whole genome shotgun (WGS) entry which is preliminary data.</text>
</comment>
<comment type="subcellular location">
    <subcellularLocation>
        <location evidence="4">Cytoplasm</location>
    </subcellularLocation>
    <text evidence="4">Assembles at midcell at the inner surface of the cytoplasmic membrane.</text>
</comment>
<dbReference type="SMART" id="SM00864">
    <property type="entry name" value="Tubulin"/>
    <property type="match status" value="1"/>
</dbReference>
<dbReference type="InterPro" id="IPR003008">
    <property type="entry name" value="Tubulin_FtsZ_GTPase"/>
</dbReference>
<dbReference type="PRINTS" id="PR00423">
    <property type="entry name" value="CELLDVISFTSZ"/>
</dbReference>
<dbReference type="InterPro" id="IPR036525">
    <property type="entry name" value="Tubulin/FtsZ_GTPase_sf"/>
</dbReference>
<feature type="binding site" evidence="4">
    <location>
        <position position="146"/>
    </location>
    <ligand>
        <name>GTP</name>
        <dbReference type="ChEBI" id="CHEBI:37565"/>
    </ligand>
</feature>
<dbReference type="Pfam" id="PF00091">
    <property type="entry name" value="Tubulin"/>
    <property type="match status" value="1"/>
</dbReference>
<sequence length="584" mass="63096">MDMEQQVVQFNLPKNNSNYIKIIGVGGGGGNAVNYMFNQGIKGVDYIVCNTDKQDLENSPVPNKVQLGLALTKGLGVGAKPAVGEAAALESSKEIEEAIGDDTEMVFITAGMGGGTGTGAAPVIAKIAKDKGILTVGIVTTPFSYEGPVRSRQAKEGIRKLQEAVDSLIIINNNKITEVYGKMKISESLAKANEILLKGAKGIAELVSANYMVNIDMEDARSVLKDGGTAIMGSATADGEDRAIKAVTAALNSPLLNDNKITGAKKSLLLVVFNTEDEITPEEMEIITNYIQEQAGGELDIFIGMGEDDTVPKGAITVTVTATGFTTEQQQLIVNAEPKRINHVLGENQTIIERDFTEPKAAVVQSSYPIPAVPEIKKEPSLSDLFNIWTDCEYVTADDSFIIVDKTPPKPSTPNQGVSIQESSSNQRHITTEAAVARQVSNDNKSANQLSPTNKAVLTPQYSYNEYMEFERTLRDAKPVPFSENKEANKSEITIHRVETKQQQPSAPVQMTMFDEEELLGGIKPTPENATIDQVLNNNRSGYLSKYNHTFGSSVAQSRTSVAKDSAGDTQLRKNNSYLHDRAD</sequence>
<dbReference type="InterPro" id="IPR000158">
    <property type="entry name" value="Cell_div_FtsZ"/>
</dbReference>
<protein>
    <recommendedName>
        <fullName evidence="4 5">Cell division protein FtsZ</fullName>
    </recommendedName>
</protein>
<dbReference type="SUPFAM" id="SSF55307">
    <property type="entry name" value="Tubulin C-terminal domain-like"/>
    <property type="match status" value="1"/>
</dbReference>
<comment type="subunit">
    <text evidence="4">Homodimer. Polymerizes to form a dynamic ring structure in a strictly GTP-dependent manner. Interacts directly with several other division proteins.</text>
</comment>
<reference evidence="9 10" key="1">
    <citation type="submission" date="2021-03" db="EMBL/GenBank/DDBJ databases">
        <title>Isolation and description of Capnocytophaga bilenii sp. nov., a novel Capnocytophaga species, isolated from a gingivitis subject.</title>
        <authorList>
            <person name="Antezack A."/>
            <person name="Monnet-Corti V."/>
            <person name="La Scola B."/>
        </authorList>
    </citation>
    <scope>NUCLEOTIDE SEQUENCE [LARGE SCALE GENOMIC DNA]</scope>
    <source>
        <strain evidence="9 10">Marseille-Q4570</strain>
    </source>
</reference>
<feature type="compositionally biased region" description="Polar residues" evidence="6">
    <location>
        <begin position="413"/>
        <end position="428"/>
    </location>
</feature>
<evidence type="ECO:0000256" key="1">
    <source>
        <dbReference type="ARBA" id="ARBA00009690"/>
    </source>
</evidence>
<dbReference type="Pfam" id="PF12327">
    <property type="entry name" value="FtsZ_C"/>
    <property type="match status" value="1"/>
</dbReference>
<keyword evidence="4" id="KW-0717">Septation</keyword>
<name>A0ABS3Q1J0_9FLAO</name>
<feature type="domain" description="Tubulin/FtsZ GTPase" evidence="7">
    <location>
        <begin position="19"/>
        <end position="211"/>
    </location>
</feature>
<proteinExistence type="inferred from homology"/>